<protein>
    <submittedName>
        <fullName evidence="2">Uncharacterized protein</fullName>
    </submittedName>
</protein>
<reference evidence="2 3" key="1">
    <citation type="submission" date="2016-10" db="EMBL/GenBank/DDBJ databases">
        <title>The Draft Genome Sequence of the Potato Rhizosphere Bacteria Ochrobactrum sp. IPA7.2.</title>
        <authorList>
            <person name="Gogoleva N.E."/>
            <person name="Khlopko Y.A."/>
            <person name="Burygin G.L."/>
            <person name="Plotnikov A.O."/>
        </authorList>
    </citation>
    <scope>NUCLEOTIDE SEQUENCE [LARGE SCALE GENOMIC DNA]</scope>
    <source>
        <strain evidence="2 3">IPA7.2</strain>
    </source>
</reference>
<keyword evidence="1" id="KW-0472">Membrane</keyword>
<dbReference type="Proteomes" id="UP000182985">
    <property type="component" value="Unassembled WGS sequence"/>
</dbReference>
<evidence type="ECO:0000313" key="3">
    <source>
        <dbReference type="Proteomes" id="UP000182985"/>
    </source>
</evidence>
<proteinExistence type="predicted"/>
<organism evidence="2 3">
    <name type="scientific">Brucella cytisi</name>
    <dbReference type="NCBI Taxonomy" id="407152"/>
    <lineage>
        <taxon>Bacteria</taxon>
        <taxon>Pseudomonadati</taxon>
        <taxon>Pseudomonadota</taxon>
        <taxon>Alphaproteobacteria</taxon>
        <taxon>Hyphomicrobiales</taxon>
        <taxon>Brucellaceae</taxon>
        <taxon>Brucella/Ochrobactrum group</taxon>
        <taxon>Brucella</taxon>
    </lineage>
</organism>
<sequence length="450" mass="50815">MTTPSDIRHSLDRLVPLVAHYWNRPVKDYSHALYEGVEPPQSDIRRDGFSRLCNLFRRCAARSGYSGAETDQLIDFIQRRPTIQTGPHCHLMIEPDAFYTHLFSMMGLTAHCENWYVNYSVSTVKFTEKAKKGPGWLRIDGQDVNVFGLSRRQMEPYSICGRHARHSFALKPTDGMVNQTALDRLASIIPGQEFCSAAEAIKSANKRLWQYCFGPDIKLLQIDDADVALLVQDHLRDPDSWLTRCFVDAPDMIAAFLQAVDKLNDGPRAGWFKFNTHFFWFVREGRLRPLRLQGTTLSNDEGTYKIRFNSRSLADALEVGDIVPGLFLVFLVIAILPGLRAMGGSRQVVYYPLMRSTLLAALDRSSTPRNTELAKDIRADPIPSVWGHRTIAPVCVTPWQFFVAENPETLASLLQRFGQLTLAEASADLPGFTGDELWCKCSGQDLLDRI</sequence>
<dbReference type="AlphaFoldDB" id="A0A1J6HMS2"/>
<gene>
    <name evidence="2" type="ORF">BLA27_06845</name>
</gene>
<dbReference type="EMBL" id="MOEC01000005">
    <property type="protein sequence ID" value="OIS94228.1"/>
    <property type="molecule type" value="Genomic_DNA"/>
</dbReference>
<comment type="caution">
    <text evidence="2">The sequence shown here is derived from an EMBL/GenBank/DDBJ whole genome shotgun (WGS) entry which is preliminary data.</text>
</comment>
<evidence type="ECO:0000256" key="1">
    <source>
        <dbReference type="SAM" id="Phobius"/>
    </source>
</evidence>
<keyword evidence="1" id="KW-1133">Transmembrane helix</keyword>
<name>A0A1J6HMS2_9HYPH</name>
<feature type="transmembrane region" description="Helical" evidence="1">
    <location>
        <begin position="322"/>
        <end position="339"/>
    </location>
</feature>
<keyword evidence="3" id="KW-1185">Reference proteome</keyword>
<keyword evidence="1" id="KW-0812">Transmembrane</keyword>
<accession>A0A1J6HMS2</accession>
<evidence type="ECO:0000313" key="2">
    <source>
        <dbReference type="EMBL" id="OIS94228.1"/>
    </source>
</evidence>